<organism evidence="8 9">
    <name type="scientific">Anaeroselena agilis</name>
    <dbReference type="NCBI Taxonomy" id="3063788"/>
    <lineage>
        <taxon>Bacteria</taxon>
        <taxon>Bacillati</taxon>
        <taxon>Bacillota</taxon>
        <taxon>Negativicutes</taxon>
        <taxon>Acetonemataceae</taxon>
        <taxon>Anaeroselena</taxon>
    </lineage>
</organism>
<evidence type="ECO:0000256" key="1">
    <source>
        <dbReference type="ARBA" id="ARBA00004651"/>
    </source>
</evidence>
<dbReference type="PANTHER" id="PTHR12677">
    <property type="entry name" value="GOLGI APPARATUS MEMBRANE PROTEIN TVP38-RELATED"/>
    <property type="match status" value="1"/>
</dbReference>
<dbReference type="EMBL" id="JAUOZS010000001">
    <property type="protein sequence ID" value="MDT8901486.1"/>
    <property type="molecule type" value="Genomic_DNA"/>
</dbReference>
<gene>
    <name evidence="8" type="ORF">Q4T40_09560</name>
</gene>
<comment type="caution">
    <text evidence="8">The sequence shown here is derived from an EMBL/GenBank/DDBJ whole genome shotgun (WGS) entry which is preliminary data.</text>
</comment>
<evidence type="ECO:0000256" key="4">
    <source>
        <dbReference type="ARBA" id="ARBA00022989"/>
    </source>
</evidence>
<comment type="similarity">
    <text evidence="6">Belongs to the TVP38/TMEM64 family.</text>
</comment>
<evidence type="ECO:0000256" key="5">
    <source>
        <dbReference type="ARBA" id="ARBA00023136"/>
    </source>
</evidence>
<feature type="transmembrane region" description="Helical" evidence="6">
    <location>
        <begin position="5"/>
        <end position="21"/>
    </location>
</feature>
<protein>
    <recommendedName>
        <fullName evidence="6">TVP38/TMEM64 family membrane protein</fullName>
    </recommendedName>
</protein>
<sequence>MGKILGWLFIIAAGALFYWWQPDIVQHAYGIIRKGDIAALAEYLHSFGAWGVAVTIGLFVVMTFTIVFPFMILSGAAGIVYGLAWGTLISWSGEVIGAIIMFVFARFFFRQAVERWIAHSPYLKQVDDYSAANGFKALLIARLLPLAPSGIITAVAAVSRISARDFFWATFIGKLPPVIVKVLLGHDIVFAGENLTRLVAVVALVVALYGWLWWRRRGPRKDGQPERE</sequence>
<evidence type="ECO:0000313" key="9">
    <source>
        <dbReference type="Proteomes" id="UP001254848"/>
    </source>
</evidence>
<accession>A0ABU3NXF1</accession>
<feature type="transmembrane region" description="Helical" evidence="6">
    <location>
        <begin position="49"/>
        <end position="73"/>
    </location>
</feature>
<feature type="transmembrane region" description="Helical" evidence="6">
    <location>
        <begin position="139"/>
        <end position="159"/>
    </location>
</feature>
<comment type="subcellular location">
    <subcellularLocation>
        <location evidence="1 6">Cell membrane</location>
        <topology evidence="1 6">Multi-pass membrane protein</topology>
    </subcellularLocation>
</comment>
<evidence type="ECO:0000256" key="6">
    <source>
        <dbReference type="RuleBase" id="RU366058"/>
    </source>
</evidence>
<dbReference type="Pfam" id="PF09335">
    <property type="entry name" value="VTT_dom"/>
    <property type="match status" value="1"/>
</dbReference>
<keyword evidence="5 6" id="KW-0472">Membrane</keyword>
<reference evidence="8 9" key="1">
    <citation type="submission" date="2023-07" db="EMBL/GenBank/DDBJ databases">
        <title>The novel representative of Negativicutes class, Anaeroselena agilis gen. nov. sp. nov.</title>
        <authorList>
            <person name="Prokofeva M.I."/>
            <person name="Elcheninov A.G."/>
            <person name="Klyukina A."/>
            <person name="Kublanov I.V."/>
            <person name="Frolov E.N."/>
            <person name="Podosokorskaya O.A."/>
        </authorList>
    </citation>
    <scope>NUCLEOTIDE SEQUENCE [LARGE SCALE GENOMIC DNA]</scope>
    <source>
        <strain evidence="8 9">4137-cl</strain>
    </source>
</reference>
<dbReference type="PANTHER" id="PTHR12677:SF59">
    <property type="entry name" value="GOLGI APPARATUS MEMBRANE PROTEIN TVP38-RELATED"/>
    <property type="match status" value="1"/>
</dbReference>
<feature type="transmembrane region" description="Helical" evidence="6">
    <location>
        <begin position="196"/>
        <end position="214"/>
    </location>
</feature>
<proteinExistence type="inferred from homology"/>
<keyword evidence="4 6" id="KW-1133">Transmembrane helix</keyword>
<dbReference type="InterPro" id="IPR015414">
    <property type="entry name" value="TMEM64"/>
</dbReference>
<evidence type="ECO:0000313" key="8">
    <source>
        <dbReference type="EMBL" id="MDT8901486.1"/>
    </source>
</evidence>
<dbReference type="InterPro" id="IPR032816">
    <property type="entry name" value="VTT_dom"/>
</dbReference>
<keyword evidence="9" id="KW-1185">Reference proteome</keyword>
<dbReference type="Proteomes" id="UP001254848">
    <property type="component" value="Unassembled WGS sequence"/>
</dbReference>
<evidence type="ECO:0000259" key="7">
    <source>
        <dbReference type="Pfam" id="PF09335"/>
    </source>
</evidence>
<name>A0ABU3NXF1_9FIRM</name>
<feature type="transmembrane region" description="Helical" evidence="6">
    <location>
        <begin position="85"/>
        <end position="109"/>
    </location>
</feature>
<evidence type="ECO:0000256" key="3">
    <source>
        <dbReference type="ARBA" id="ARBA00022692"/>
    </source>
</evidence>
<keyword evidence="3 6" id="KW-0812">Transmembrane</keyword>
<dbReference type="RefSeq" id="WP_413779997.1">
    <property type="nucleotide sequence ID" value="NZ_JAUOZS010000001.1"/>
</dbReference>
<evidence type="ECO:0000256" key="2">
    <source>
        <dbReference type="ARBA" id="ARBA00022475"/>
    </source>
</evidence>
<keyword evidence="2 6" id="KW-1003">Cell membrane</keyword>
<feature type="domain" description="VTT" evidence="7">
    <location>
        <begin position="68"/>
        <end position="186"/>
    </location>
</feature>